<reference evidence="1 2" key="1">
    <citation type="submission" date="2018-10" db="EMBL/GenBank/DDBJ databases">
        <title>Pseudomonas leptonychotis sp. nov., isolated from Weddell seals in Antarctica.</title>
        <authorList>
            <person name="Novakova D."/>
            <person name="Svec P."/>
            <person name="Kralova S."/>
            <person name="Kristofova L."/>
            <person name="Zeman M."/>
            <person name="Pantucek R."/>
            <person name="Maslanova I."/>
            <person name="Sedlacek I."/>
        </authorList>
    </citation>
    <scope>NUCLEOTIDE SEQUENCE [LARGE SCALE GENOMIC DNA]</scope>
    <source>
        <strain evidence="1 2">CCM 8849</strain>
    </source>
</reference>
<gene>
    <name evidence="1" type="ORF">D8779_19255</name>
</gene>
<proteinExistence type="predicted"/>
<dbReference type="RefSeq" id="WP_136666171.1">
    <property type="nucleotide sequence ID" value="NZ_RFLV01000006.1"/>
</dbReference>
<dbReference type="Proteomes" id="UP000307541">
    <property type="component" value="Unassembled WGS sequence"/>
</dbReference>
<keyword evidence="1" id="KW-0808">Transferase</keyword>
<dbReference type="EMBL" id="RFLV01000006">
    <property type="protein sequence ID" value="TIH06502.1"/>
    <property type="molecule type" value="Genomic_DNA"/>
</dbReference>
<accession>A0A4T1ZSI7</accession>
<sequence length="269" mass="30406">MKTIVIKDKSELIGYKKDILDLFFEVYGQELPGALWDWAYINNPFGNPYAALAFDNGLVAHYAVTPYPLMNKFGAKQKSFLSMTTMVAQNYRKYGLFTKLASLAYDELKEDGADFVMGFPNQMSAPGFRKRLGWTVLEPDVVVSVNRSELELLINLDDLVAVEESTQLVASLTDSKLRDWRLSKPGVHYSWRDGTAYKEYKGEVDVMYYESLDALKNLPVASAYNLLLPAGVVSDTNLVSFEYMFGGLGLNKEFDPNIVRRQMCLSDVF</sequence>
<dbReference type="GO" id="GO:0016740">
    <property type="term" value="F:transferase activity"/>
    <property type="evidence" value="ECO:0007669"/>
    <property type="project" value="UniProtKB-KW"/>
</dbReference>
<keyword evidence="2" id="KW-1185">Reference proteome</keyword>
<evidence type="ECO:0000313" key="1">
    <source>
        <dbReference type="EMBL" id="TIH06502.1"/>
    </source>
</evidence>
<dbReference type="SUPFAM" id="SSF55729">
    <property type="entry name" value="Acyl-CoA N-acyltransferases (Nat)"/>
    <property type="match status" value="1"/>
</dbReference>
<evidence type="ECO:0000313" key="2">
    <source>
        <dbReference type="Proteomes" id="UP000307541"/>
    </source>
</evidence>
<comment type="caution">
    <text evidence="1">The sequence shown here is derived from an EMBL/GenBank/DDBJ whole genome shotgun (WGS) entry which is preliminary data.</text>
</comment>
<name>A0A4T1ZSI7_9PSED</name>
<dbReference type="Gene3D" id="3.40.630.30">
    <property type="match status" value="1"/>
</dbReference>
<dbReference type="AlphaFoldDB" id="A0A4T1ZSI7"/>
<dbReference type="OrthoDB" id="7678938at2"/>
<dbReference type="InterPro" id="IPR016181">
    <property type="entry name" value="Acyl_CoA_acyltransferase"/>
</dbReference>
<protein>
    <submittedName>
        <fullName evidence="1">GNAT family N-acetyltransferase</fullName>
    </submittedName>
</protein>
<organism evidence="1 2">
    <name type="scientific">Pseudomonas leptonychotis</name>
    <dbReference type="NCBI Taxonomy" id="2448482"/>
    <lineage>
        <taxon>Bacteria</taxon>
        <taxon>Pseudomonadati</taxon>
        <taxon>Pseudomonadota</taxon>
        <taxon>Gammaproteobacteria</taxon>
        <taxon>Pseudomonadales</taxon>
        <taxon>Pseudomonadaceae</taxon>
        <taxon>Pseudomonas</taxon>
    </lineage>
</organism>
<dbReference type="Pfam" id="PF13527">
    <property type="entry name" value="Acetyltransf_9"/>
    <property type="match status" value="1"/>
</dbReference>